<sequence length="718" mass="80914">MSGIKEAYTTQELMSVLGYSTVRSVLQRAKREGWQSRPRSGRGGGNEWLVSSMPESTRLAIAAKTAPLVPVQPIREKKITLPMRAVLSKGGRNRAEAKSALLLLCRMFTQAAGLPKTRGMETFSVRWSAGEIEAEKWLREAIPSVSRNTLLNWERAVNTEGTARLAGDYGKGRRGRGAIDSQPEVKEIVVGMLCAYPEAAAKSTLDKLRAENVKRAEQKLETFTLPSLRRLQAWMQHWKAQHPALFAFTDSPDRSRGSHLPSFGDFYAGIVRINQRWEYDGTPSDVMLSDGKRYTILGVIEIYTRRLKLRVTERSTAQQVAYITRDCILDWGIPEVIVTDNGKEFVSRQMGRLMTDLGIDVENLPPFRPDLKPAIERVFRTFSHDLFPVTACYVGHNVATRQKIRDRESFATQLMKREKGKKPEEIVIGMTPDELQTFCDNWTDKVYMHRPHGGLGGKTPYQVLSEWPHAVRRIRDEDRKGLDMLVIPVVCERTIKKNGVDALGCTFVAEIFGKEGVMGRRAEIRADKNDLRYAYIYLDDVFLCRAENIDGMAPERRQQIAVSARNAAKSIKRAATEIRKLAKKHNLDRVAQDIMDYHIKRAEEIEAANPLPTPTVIDHITFELAEAQRAASSEKPMQTLTPEQAEEARAEAVELIAENEFTVPQSAQARNALFEALQARTISGEALSADELNWISMYRTSAERAGFEAMSQLYAVNQ</sequence>
<dbReference type="SUPFAM" id="SSF53098">
    <property type="entry name" value="Ribonuclease H-like"/>
    <property type="match status" value="1"/>
</dbReference>
<dbReference type="GO" id="GO:0003677">
    <property type="term" value="F:DNA binding"/>
    <property type="evidence" value="ECO:0007669"/>
    <property type="project" value="InterPro"/>
</dbReference>
<evidence type="ECO:0000259" key="2">
    <source>
        <dbReference type="PROSITE" id="PS51702"/>
    </source>
</evidence>
<reference evidence="3" key="2">
    <citation type="submission" date="2021-04" db="EMBL/GenBank/DDBJ databases">
        <authorList>
            <person name="Gilroy R."/>
        </authorList>
    </citation>
    <scope>NUCLEOTIDE SEQUENCE</scope>
    <source>
        <strain evidence="3">ChiSxjej5B17-1746</strain>
    </source>
</reference>
<proteinExistence type="predicted"/>
<protein>
    <submittedName>
        <fullName evidence="3">DDE-type integrase/transposase/recombinase</fullName>
    </submittedName>
</protein>
<dbReference type="InterPro" id="IPR036388">
    <property type="entry name" value="WH-like_DNA-bd_sf"/>
</dbReference>
<dbReference type="Gene3D" id="3.30.420.10">
    <property type="entry name" value="Ribonuclease H-like superfamily/Ribonuclease H"/>
    <property type="match status" value="1"/>
</dbReference>
<dbReference type="Proteomes" id="UP000824264">
    <property type="component" value="Unassembled WGS sequence"/>
</dbReference>
<name>A0A9D1R397_9BACT</name>
<dbReference type="AlphaFoldDB" id="A0A9D1R397"/>
<dbReference type="Gene3D" id="1.10.10.10">
    <property type="entry name" value="Winged helix-like DNA-binding domain superfamily/Winged helix DNA-binding domain"/>
    <property type="match status" value="1"/>
</dbReference>
<accession>A0A9D1R397</accession>
<evidence type="ECO:0000259" key="1">
    <source>
        <dbReference type="PROSITE" id="PS50994"/>
    </source>
</evidence>
<evidence type="ECO:0000313" key="3">
    <source>
        <dbReference type="EMBL" id="HIW79312.1"/>
    </source>
</evidence>
<dbReference type="Pfam" id="PF02316">
    <property type="entry name" value="HTH_Tnp_Mu_1"/>
    <property type="match status" value="1"/>
</dbReference>
<comment type="caution">
    <text evidence="3">The sequence shown here is derived from an EMBL/GenBank/DDBJ whole genome shotgun (WGS) entry which is preliminary data.</text>
</comment>
<dbReference type="InterPro" id="IPR036397">
    <property type="entry name" value="RNaseH_sf"/>
</dbReference>
<gene>
    <name evidence="3" type="ORF">H9874_09240</name>
</gene>
<dbReference type="InterPro" id="IPR009061">
    <property type="entry name" value="DNA-bd_dom_put_sf"/>
</dbReference>
<dbReference type="PROSITE" id="PS51702">
    <property type="entry name" value="HTH_MU"/>
    <property type="match status" value="1"/>
</dbReference>
<dbReference type="GO" id="GO:0015074">
    <property type="term" value="P:DNA integration"/>
    <property type="evidence" value="ECO:0007669"/>
    <property type="project" value="InterPro"/>
</dbReference>
<dbReference type="InterPro" id="IPR012337">
    <property type="entry name" value="RNaseH-like_sf"/>
</dbReference>
<evidence type="ECO:0000313" key="4">
    <source>
        <dbReference type="Proteomes" id="UP000824264"/>
    </source>
</evidence>
<feature type="domain" description="HTH Mu-type" evidence="2">
    <location>
        <begin position="4"/>
        <end position="69"/>
    </location>
</feature>
<reference evidence="3" key="1">
    <citation type="journal article" date="2021" name="PeerJ">
        <title>Extensive microbial diversity within the chicken gut microbiome revealed by metagenomics and culture.</title>
        <authorList>
            <person name="Gilroy R."/>
            <person name="Ravi A."/>
            <person name="Getino M."/>
            <person name="Pursley I."/>
            <person name="Horton D.L."/>
            <person name="Alikhan N.F."/>
            <person name="Baker D."/>
            <person name="Gharbi K."/>
            <person name="Hall N."/>
            <person name="Watson M."/>
            <person name="Adriaenssens E.M."/>
            <person name="Foster-Nyarko E."/>
            <person name="Jarju S."/>
            <person name="Secka A."/>
            <person name="Antonio M."/>
            <person name="Oren A."/>
            <person name="Chaudhuri R.R."/>
            <person name="La Ragione R."/>
            <person name="Hildebrand F."/>
            <person name="Pallen M.J."/>
        </authorList>
    </citation>
    <scope>NUCLEOTIDE SEQUENCE</scope>
    <source>
        <strain evidence="3">ChiSxjej5B17-1746</strain>
    </source>
</reference>
<dbReference type="InterPro" id="IPR003314">
    <property type="entry name" value="Mu-type_HTH"/>
</dbReference>
<dbReference type="EMBL" id="DXGI01000349">
    <property type="protein sequence ID" value="HIW79312.1"/>
    <property type="molecule type" value="Genomic_DNA"/>
</dbReference>
<dbReference type="Pfam" id="PF00665">
    <property type="entry name" value="rve"/>
    <property type="match status" value="1"/>
</dbReference>
<dbReference type="InterPro" id="IPR001584">
    <property type="entry name" value="Integrase_cat-core"/>
</dbReference>
<organism evidence="3 4">
    <name type="scientific">Candidatus Bilophila faecipullorum</name>
    <dbReference type="NCBI Taxonomy" id="2838482"/>
    <lineage>
        <taxon>Bacteria</taxon>
        <taxon>Pseudomonadati</taxon>
        <taxon>Thermodesulfobacteriota</taxon>
        <taxon>Desulfovibrionia</taxon>
        <taxon>Desulfovibrionales</taxon>
        <taxon>Desulfovibrionaceae</taxon>
        <taxon>Bilophila</taxon>
    </lineage>
</organism>
<dbReference type="SUPFAM" id="SSF46955">
    <property type="entry name" value="Putative DNA-binding domain"/>
    <property type="match status" value="1"/>
</dbReference>
<dbReference type="PROSITE" id="PS50994">
    <property type="entry name" value="INTEGRASE"/>
    <property type="match status" value="1"/>
</dbReference>
<feature type="domain" description="Integrase catalytic" evidence="1">
    <location>
        <begin position="257"/>
        <end position="431"/>
    </location>
</feature>